<reference evidence="7 8" key="1">
    <citation type="journal article" date="2019" name="Genome Biol. Evol.">
        <title>Insights into the evolution of the New World diploid cottons (Gossypium, subgenus Houzingenia) based on genome sequencing.</title>
        <authorList>
            <person name="Grover C.E."/>
            <person name="Arick M.A. 2nd"/>
            <person name="Thrash A."/>
            <person name="Conover J.L."/>
            <person name="Sanders W.S."/>
            <person name="Peterson D.G."/>
            <person name="Frelichowski J.E."/>
            <person name="Scheffler J.A."/>
            <person name="Scheffler B.E."/>
            <person name="Wendel J.F."/>
        </authorList>
    </citation>
    <scope>NUCLEOTIDE SEQUENCE [LARGE SCALE GENOMIC DNA]</scope>
    <source>
        <strain evidence="7">1</strain>
        <tissue evidence="7">Leaf</tissue>
    </source>
</reference>
<evidence type="ECO:0000256" key="1">
    <source>
        <dbReference type="ARBA" id="ARBA00001974"/>
    </source>
</evidence>
<dbReference type="AlphaFoldDB" id="A0A7J9MME5"/>
<evidence type="ECO:0000256" key="3">
    <source>
        <dbReference type="ARBA" id="ARBA00022827"/>
    </source>
</evidence>
<feature type="binding site" evidence="5">
    <location>
        <position position="97"/>
    </location>
    <ligand>
        <name>FAD</name>
        <dbReference type="ChEBI" id="CHEBI:57692"/>
    </ligand>
</feature>
<feature type="non-terminal residue" evidence="7">
    <location>
        <position position="116"/>
    </location>
</feature>
<accession>A0A7J9MME5</accession>
<keyword evidence="8" id="KW-1185">Reference proteome</keyword>
<feature type="binding site" evidence="5">
    <location>
        <position position="88"/>
    </location>
    <ligand>
        <name>FAD</name>
        <dbReference type="ChEBI" id="CHEBI:57692"/>
    </ligand>
</feature>
<proteinExistence type="predicted"/>
<dbReference type="OrthoDB" id="432685at2759"/>
<comment type="cofactor">
    <cofactor evidence="1 5">
        <name>FAD</name>
        <dbReference type="ChEBI" id="CHEBI:57692"/>
    </cofactor>
</comment>
<dbReference type="InterPro" id="IPR001834">
    <property type="entry name" value="CBR-like"/>
</dbReference>
<protein>
    <recommendedName>
        <fullName evidence="6">Flavoprotein pyridine nucleotide cytochrome reductase-like FAD-binding domain-containing protein</fullName>
    </recommendedName>
</protein>
<evidence type="ECO:0000256" key="2">
    <source>
        <dbReference type="ARBA" id="ARBA00022630"/>
    </source>
</evidence>
<dbReference type="InterPro" id="IPR008333">
    <property type="entry name" value="Cbr1-like_FAD-bd_dom"/>
</dbReference>
<evidence type="ECO:0000313" key="8">
    <source>
        <dbReference type="Proteomes" id="UP000593576"/>
    </source>
</evidence>
<name>A0A7J9MME5_GOSSC</name>
<dbReference type="PANTHER" id="PTHR19370">
    <property type="entry name" value="NADH-CYTOCHROME B5 REDUCTASE"/>
    <property type="match status" value="1"/>
</dbReference>
<feature type="non-terminal residue" evidence="7">
    <location>
        <position position="1"/>
    </location>
</feature>
<comment type="caution">
    <text evidence="7">The sequence shown here is derived from an EMBL/GenBank/DDBJ whole genome shotgun (WGS) entry which is preliminary data.</text>
</comment>
<dbReference type="GO" id="GO:0022900">
    <property type="term" value="P:electron transport chain"/>
    <property type="evidence" value="ECO:0007669"/>
    <property type="project" value="TreeGrafter"/>
</dbReference>
<dbReference type="PANTHER" id="PTHR19370:SF184">
    <property type="entry name" value="NADH-CYTOCHROME B5 REDUCTASE-LIKE"/>
    <property type="match status" value="1"/>
</dbReference>
<evidence type="ECO:0000313" key="7">
    <source>
        <dbReference type="EMBL" id="MBA0872128.1"/>
    </source>
</evidence>
<evidence type="ECO:0000259" key="6">
    <source>
        <dbReference type="Pfam" id="PF00970"/>
    </source>
</evidence>
<feature type="binding site" evidence="5">
    <location>
        <position position="90"/>
    </location>
    <ligand>
        <name>FAD</name>
        <dbReference type="ChEBI" id="CHEBI:57692"/>
    </ligand>
</feature>
<feature type="domain" description="Flavoprotein pyridine nucleotide cytochrome reductase-like FAD-binding" evidence="6">
    <location>
        <begin position="67"/>
        <end position="116"/>
    </location>
</feature>
<dbReference type="InterPro" id="IPR017938">
    <property type="entry name" value="Riboflavin_synthase-like_b-brl"/>
</dbReference>
<dbReference type="GO" id="GO:0004128">
    <property type="term" value="F:cytochrome-b5 reductase activity, acting on NAD(P)H"/>
    <property type="evidence" value="ECO:0007669"/>
    <property type="project" value="TreeGrafter"/>
</dbReference>
<feature type="binding site" evidence="5">
    <location>
        <position position="72"/>
    </location>
    <ligand>
        <name>FAD</name>
        <dbReference type="ChEBI" id="CHEBI:57692"/>
    </ligand>
</feature>
<feature type="binding site" evidence="5">
    <location>
        <position position="98"/>
    </location>
    <ligand>
        <name>FAD</name>
        <dbReference type="ChEBI" id="CHEBI:57692"/>
    </ligand>
</feature>
<dbReference type="Pfam" id="PF00970">
    <property type="entry name" value="FAD_binding_6"/>
    <property type="match status" value="1"/>
</dbReference>
<sequence length="116" mass="13018">RAHQETAVWFTIFPLPPPRIGYSPITLIAGNRHNTPSTPITYSASFPVSLSFSALVLNAPILPCFLAQVIKPYTPTTLDSDVGYFELVIKMYPQGRMSHHFRELRVSDYLDVKGPK</sequence>
<keyword evidence="3 5" id="KW-0274">FAD</keyword>
<dbReference type="Gene3D" id="2.40.30.10">
    <property type="entry name" value="Translation factors"/>
    <property type="match status" value="1"/>
</dbReference>
<keyword evidence="2 5" id="KW-0285">Flavoprotein</keyword>
<dbReference type="SUPFAM" id="SSF63380">
    <property type="entry name" value="Riboflavin synthase domain-like"/>
    <property type="match status" value="1"/>
</dbReference>
<feature type="binding site" evidence="5">
    <location>
        <position position="73"/>
    </location>
    <ligand>
        <name>FAD</name>
        <dbReference type="ChEBI" id="CHEBI:57692"/>
    </ligand>
</feature>
<evidence type="ECO:0000256" key="4">
    <source>
        <dbReference type="ARBA" id="ARBA00023002"/>
    </source>
</evidence>
<dbReference type="EMBL" id="JABFAF010000012">
    <property type="protein sequence ID" value="MBA0872128.1"/>
    <property type="molecule type" value="Genomic_DNA"/>
</dbReference>
<organism evidence="7 8">
    <name type="scientific">Gossypium schwendimanii</name>
    <name type="common">Cotton</name>
    <dbReference type="NCBI Taxonomy" id="34291"/>
    <lineage>
        <taxon>Eukaryota</taxon>
        <taxon>Viridiplantae</taxon>
        <taxon>Streptophyta</taxon>
        <taxon>Embryophyta</taxon>
        <taxon>Tracheophyta</taxon>
        <taxon>Spermatophyta</taxon>
        <taxon>Magnoliopsida</taxon>
        <taxon>eudicotyledons</taxon>
        <taxon>Gunneridae</taxon>
        <taxon>Pentapetalae</taxon>
        <taxon>rosids</taxon>
        <taxon>malvids</taxon>
        <taxon>Malvales</taxon>
        <taxon>Malvaceae</taxon>
        <taxon>Malvoideae</taxon>
        <taxon>Gossypium</taxon>
    </lineage>
</organism>
<evidence type="ECO:0000256" key="5">
    <source>
        <dbReference type="PIRSR" id="PIRSR601834-1"/>
    </source>
</evidence>
<gene>
    <name evidence="7" type="ORF">Goshw_007577</name>
</gene>
<keyword evidence="4" id="KW-0560">Oxidoreductase</keyword>
<dbReference type="Proteomes" id="UP000593576">
    <property type="component" value="Unassembled WGS sequence"/>
</dbReference>